<evidence type="ECO:0000256" key="1">
    <source>
        <dbReference type="SAM" id="MobiDB-lite"/>
    </source>
</evidence>
<keyword evidence="4" id="KW-1185">Reference proteome</keyword>
<feature type="domain" description="DUF6570" evidence="2">
    <location>
        <begin position="1"/>
        <end position="57"/>
    </location>
</feature>
<dbReference type="InterPro" id="IPR046700">
    <property type="entry name" value="DUF6570"/>
</dbReference>
<evidence type="ECO:0000259" key="2">
    <source>
        <dbReference type="Pfam" id="PF20209"/>
    </source>
</evidence>
<gene>
    <name evidence="3" type="ORF">OE88DRAFT_1601408</name>
</gene>
<dbReference type="Pfam" id="PF20209">
    <property type="entry name" value="DUF6570"/>
    <property type="match status" value="1"/>
</dbReference>
<organism evidence="3 4">
    <name type="scientific">Heliocybe sulcata</name>
    <dbReference type="NCBI Taxonomy" id="5364"/>
    <lineage>
        <taxon>Eukaryota</taxon>
        <taxon>Fungi</taxon>
        <taxon>Dikarya</taxon>
        <taxon>Basidiomycota</taxon>
        <taxon>Agaricomycotina</taxon>
        <taxon>Agaricomycetes</taxon>
        <taxon>Gloeophyllales</taxon>
        <taxon>Gloeophyllaceae</taxon>
        <taxon>Heliocybe</taxon>
    </lineage>
</organism>
<feature type="region of interest" description="Disordered" evidence="1">
    <location>
        <begin position="70"/>
        <end position="95"/>
    </location>
</feature>
<protein>
    <recommendedName>
        <fullName evidence="2">DUF6570 domain-containing protein</fullName>
    </recommendedName>
</protein>
<dbReference type="EMBL" id="ML213532">
    <property type="protein sequence ID" value="TFK46237.1"/>
    <property type="molecule type" value="Genomic_DNA"/>
</dbReference>
<dbReference type="Proteomes" id="UP000305948">
    <property type="component" value="Unassembled WGS sequence"/>
</dbReference>
<dbReference type="AlphaFoldDB" id="A0A5C3MMX8"/>
<evidence type="ECO:0000313" key="3">
    <source>
        <dbReference type="EMBL" id="TFK46237.1"/>
    </source>
</evidence>
<evidence type="ECO:0000313" key="4">
    <source>
        <dbReference type="Proteomes" id="UP000305948"/>
    </source>
</evidence>
<proteinExistence type="predicted"/>
<accession>A0A5C3MMX8</accession>
<feature type="non-terminal residue" evidence="3">
    <location>
        <position position="154"/>
    </location>
</feature>
<name>A0A5C3MMX8_9AGAM</name>
<dbReference type="OrthoDB" id="3221862at2759"/>
<reference evidence="3 4" key="1">
    <citation type="journal article" date="2019" name="Nat. Ecol. Evol.">
        <title>Megaphylogeny resolves global patterns of mushroom evolution.</title>
        <authorList>
            <person name="Varga T."/>
            <person name="Krizsan K."/>
            <person name="Foldi C."/>
            <person name="Dima B."/>
            <person name="Sanchez-Garcia M."/>
            <person name="Sanchez-Ramirez S."/>
            <person name="Szollosi G.J."/>
            <person name="Szarkandi J.G."/>
            <person name="Papp V."/>
            <person name="Albert L."/>
            <person name="Andreopoulos W."/>
            <person name="Angelini C."/>
            <person name="Antonin V."/>
            <person name="Barry K.W."/>
            <person name="Bougher N.L."/>
            <person name="Buchanan P."/>
            <person name="Buyck B."/>
            <person name="Bense V."/>
            <person name="Catcheside P."/>
            <person name="Chovatia M."/>
            <person name="Cooper J."/>
            <person name="Damon W."/>
            <person name="Desjardin D."/>
            <person name="Finy P."/>
            <person name="Geml J."/>
            <person name="Haridas S."/>
            <person name="Hughes K."/>
            <person name="Justo A."/>
            <person name="Karasinski D."/>
            <person name="Kautmanova I."/>
            <person name="Kiss B."/>
            <person name="Kocsube S."/>
            <person name="Kotiranta H."/>
            <person name="LaButti K.M."/>
            <person name="Lechner B.E."/>
            <person name="Liimatainen K."/>
            <person name="Lipzen A."/>
            <person name="Lukacs Z."/>
            <person name="Mihaltcheva S."/>
            <person name="Morgado L.N."/>
            <person name="Niskanen T."/>
            <person name="Noordeloos M.E."/>
            <person name="Ohm R.A."/>
            <person name="Ortiz-Santana B."/>
            <person name="Ovrebo C."/>
            <person name="Racz N."/>
            <person name="Riley R."/>
            <person name="Savchenko A."/>
            <person name="Shiryaev A."/>
            <person name="Soop K."/>
            <person name="Spirin V."/>
            <person name="Szebenyi C."/>
            <person name="Tomsovsky M."/>
            <person name="Tulloss R.E."/>
            <person name="Uehling J."/>
            <person name="Grigoriev I.V."/>
            <person name="Vagvolgyi C."/>
            <person name="Papp T."/>
            <person name="Martin F.M."/>
            <person name="Miettinen O."/>
            <person name="Hibbett D.S."/>
            <person name="Nagy L.G."/>
        </authorList>
    </citation>
    <scope>NUCLEOTIDE SEQUENCE [LARGE SCALE GENOMIC DNA]</scope>
    <source>
        <strain evidence="3 4">OMC1185</strain>
    </source>
</reference>
<sequence length="154" mass="17268">MDEVLAFIYTGPVQPTDEDFKRTPLLVSHKRVSKALEWLKLNHSDYEDLNISYDNLREYQDNMPPVVMGYHPQHGSKENLGQSLHHDNDEGTESGPCPLTVHGVTGTQLSTKSIKTLKAMAMKHLTSGGKVLAVGHAENPESIYNNPHLYPQMF</sequence>